<protein>
    <submittedName>
        <fullName evidence="1">Uncharacterized protein</fullName>
    </submittedName>
</protein>
<dbReference type="eggNOG" id="ENOG50334Z1">
    <property type="taxonomic scope" value="Bacteria"/>
</dbReference>
<evidence type="ECO:0000313" key="1">
    <source>
        <dbReference type="EMBL" id="KGF54183.1"/>
    </source>
</evidence>
<gene>
    <name evidence="1" type="ORF">HMPREF9460_03087</name>
</gene>
<dbReference type="RefSeq" id="WP_007493751.1">
    <property type="nucleotide sequence ID" value="NZ_KN174165.1"/>
</dbReference>
<dbReference type="HOGENOM" id="CLU_2258864_0_0_9"/>
<dbReference type="PATRIC" id="fig|742738.3.peg.3176"/>
<comment type="caution">
    <text evidence="1">The sequence shown here is derived from an EMBL/GenBank/DDBJ whole genome shotgun (WGS) entry which is preliminary data.</text>
</comment>
<accession>A0A096B480</accession>
<dbReference type="EMBL" id="ADLO01000093">
    <property type="protein sequence ID" value="KGF54183.1"/>
    <property type="molecule type" value="Genomic_DNA"/>
</dbReference>
<dbReference type="Proteomes" id="UP000029585">
    <property type="component" value="Unassembled WGS sequence"/>
</dbReference>
<keyword evidence="2" id="KW-1185">Reference proteome</keyword>
<dbReference type="AlphaFoldDB" id="A0A096B480"/>
<evidence type="ECO:0000313" key="2">
    <source>
        <dbReference type="Proteomes" id="UP000029585"/>
    </source>
</evidence>
<proteinExistence type="predicted"/>
<dbReference type="GeneID" id="63971919"/>
<name>A0A096B480_FLAPL</name>
<reference evidence="1 2" key="1">
    <citation type="submission" date="2011-08" db="EMBL/GenBank/DDBJ databases">
        <title>The Genome Sequence of Clostridium orbiscindens 1_3_50AFAA.</title>
        <authorList>
            <consortium name="The Broad Institute Genome Sequencing Platform"/>
            <person name="Earl A."/>
            <person name="Ward D."/>
            <person name="Feldgarden M."/>
            <person name="Gevers D."/>
            <person name="Daigneault M."/>
            <person name="Strauss J."/>
            <person name="Allen-Vercoe E."/>
            <person name="Young S.K."/>
            <person name="Zeng Q."/>
            <person name="Gargeya S."/>
            <person name="Fitzgerald M."/>
            <person name="Haas B."/>
            <person name="Abouelleil A."/>
            <person name="Alvarado L."/>
            <person name="Arachchi H.M."/>
            <person name="Berlin A."/>
            <person name="Brown A."/>
            <person name="Chapman S.B."/>
            <person name="Chen Z."/>
            <person name="Dunbar C."/>
            <person name="Freedman E."/>
            <person name="Gearin G."/>
            <person name="Gellesch M."/>
            <person name="Goldberg J."/>
            <person name="Griggs A."/>
            <person name="Gujja S."/>
            <person name="Heiman D."/>
            <person name="Howarth C."/>
            <person name="Larson L."/>
            <person name="Lui A."/>
            <person name="MacDonald P.J.P."/>
            <person name="Montmayeur A."/>
            <person name="Murphy C."/>
            <person name="Neiman D."/>
            <person name="Pearson M."/>
            <person name="Priest M."/>
            <person name="Roberts A."/>
            <person name="Saif S."/>
            <person name="Shea T."/>
            <person name="Shenoy N."/>
            <person name="Sisk P."/>
            <person name="Stolte C."/>
            <person name="Sykes S."/>
            <person name="Wortman J."/>
            <person name="Nusbaum C."/>
            <person name="Birren B."/>
        </authorList>
    </citation>
    <scope>NUCLEOTIDE SEQUENCE [LARGE SCALE GENOMIC DNA]</scope>
    <source>
        <strain evidence="1 2">1_3_50AFAA</strain>
    </source>
</reference>
<organism evidence="1 2">
    <name type="scientific">Flavonifractor plautii 1_3_50AFAA</name>
    <dbReference type="NCBI Taxonomy" id="742738"/>
    <lineage>
        <taxon>Bacteria</taxon>
        <taxon>Bacillati</taxon>
        <taxon>Bacillota</taxon>
        <taxon>Clostridia</taxon>
        <taxon>Eubacteriales</taxon>
        <taxon>Oscillospiraceae</taxon>
        <taxon>Flavonifractor</taxon>
    </lineage>
</organism>
<sequence length="103" mass="11911">MMNVAWFKNPDHVAYCKEEEILPKLSRELGINDLAQRVEAFRKEPSPEGENIKGRKRTTLKLMIPNLTFSEPVDMGENVWIYMGDLCPAYCLYTPWEDSEAAE</sequence>